<dbReference type="Proteomes" id="UP000011513">
    <property type="component" value="Unassembled WGS sequence"/>
</dbReference>
<keyword evidence="1" id="KW-0812">Transmembrane</keyword>
<gene>
    <name evidence="2" type="ORF">C474_00215</name>
</gene>
<sequence>MADRGAGDGYDPFVGARTLPRRGGRRVQTAALVSSVVAVRFDIVAFAALSTFAAFAALSTFAAFASFASFAALSTFAAFAALSTFAAFASF</sequence>
<reference evidence="2 3" key="1">
    <citation type="journal article" date="2014" name="PLoS Genet.">
        <title>Phylogenetically driven sequencing of extremely halophilic archaea reveals strategies for static and dynamic osmo-response.</title>
        <authorList>
            <person name="Becker E.A."/>
            <person name="Seitzer P.M."/>
            <person name="Tritt A."/>
            <person name="Larsen D."/>
            <person name="Krusor M."/>
            <person name="Yao A.I."/>
            <person name="Wu D."/>
            <person name="Madern D."/>
            <person name="Eisen J.A."/>
            <person name="Darling A.E."/>
            <person name="Facciotti M.T."/>
        </authorList>
    </citation>
    <scope>NUCLEOTIDE SEQUENCE [LARGE SCALE GENOMIC DNA]</scope>
    <source>
        <strain evidence="2 3">JCM 14848</strain>
    </source>
</reference>
<feature type="transmembrane region" description="Helical" evidence="1">
    <location>
        <begin position="30"/>
        <end position="55"/>
    </location>
</feature>
<dbReference type="RefSeq" id="WP_008382783.1">
    <property type="nucleotide sequence ID" value="NZ_AOIV01000001.1"/>
</dbReference>
<dbReference type="AlphaFoldDB" id="M0DKT2"/>
<dbReference type="EMBL" id="AOIV01000001">
    <property type="protein sequence ID" value="ELZ35327.1"/>
    <property type="molecule type" value="Genomic_DNA"/>
</dbReference>
<keyword evidence="1" id="KW-0472">Membrane</keyword>
<proteinExistence type="predicted"/>
<evidence type="ECO:0000313" key="3">
    <source>
        <dbReference type="Proteomes" id="UP000011513"/>
    </source>
</evidence>
<feature type="transmembrane region" description="Helical" evidence="1">
    <location>
        <begin position="61"/>
        <end position="89"/>
    </location>
</feature>
<comment type="caution">
    <text evidence="2">The sequence shown here is derived from an EMBL/GenBank/DDBJ whole genome shotgun (WGS) entry which is preliminary data.</text>
</comment>
<evidence type="ECO:0000256" key="1">
    <source>
        <dbReference type="SAM" id="Phobius"/>
    </source>
</evidence>
<organism evidence="2 3">
    <name type="scientific">Halogeometricum pallidum JCM 14848</name>
    <dbReference type="NCBI Taxonomy" id="1227487"/>
    <lineage>
        <taxon>Archaea</taxon>
        <taxon>Methanobacteriati</taxon>
        <taxon>Methanobacteriota</taxon>
        <taxon>Stenosarchaea group</taxon>
        <taxon>Halobacteria</taxon>
        <taxon>Halobacteriales</taxon>
        <taxon>Haloferacaceae</taxon>
        <taxon>Halogeometricum</taxon>
    </lineage>
</organism>
<dbReference type="InParanoid" id="M0DKT2"/>
<feature type="non-terminal residue" evidence="2">
    <location>
        <position position="91"/>
    </location>
</feature>
<keyword evidence="1" id="KW-1133">Transmembrane helix</keyword>
<protein>
    <submittedName>
        <fullName evidence="2">Uncharacterized protein</fullName>
    </submittedName>
</protein>
<keyword evidence="3" id="KW-1185">Reference proteome</keyword>
<accession>M0DKT2</accession>
<name>M0DKT2_HALPD</name>
<evidence type="ECO:0000313" key="2">
    <source>
        <dbReference type="EMBL" id="ELZ35327.1"/>
    </source>
</evidence>